<dbReference type="EMBL" id="JADCNN020000010">
    <property type="protein sequence ID" value="MBM6996546.1"/>
    <property type="molecule type" value="Genomic_DNA"/>
</dbReference>
<sequence>MEFEEIFTVHVQIESSIHLNHRDGDSVTMISFKGRVTGKYFEGEILAGGVDTQIIGKLDHPHTLSARYMLEGKDHTGERCKVYIENNGNMNHKLKNVLFRSYPKVITDSKALAFLNDDILVAEGSSTESGLDIKIYRAL</sequence>
<evidence type="ECO:0000313" key="1">
    <source>
        <dbReference type="EMBL" id="MBM6996546.1"/>
    </source>
</evidence>
<name>A0ABS2H9P8_9BACL</name>
<keyword evidence="2" id="KW-1185">Reference proteome</keyword>
<accession>A0ABS2H9P8</accession>
<proteinExistence type="predicted"/>
<comment type="caution">
    <text evidence="1">The sequence shown here is derived from an EMBL/GenBank/DDBJ whole genome shotgun (WGS) entry which is preliminary data.</text>
</comment>
<dbReference type="Gene3D" id="2.40.160.20">
    <property type="match status" value="1"/>
</dbReference>
<reference evidence="1 2" key="1">
    <citation type="submission" date="2021-01" db="EMBL/GenBank/DDBJ databases">
        <title>Paenibacillus sp.nov. isolated from the rhizosphere soil of tomato plant.</title>
        <authorList>
            <person name="Thin K.K."/>
            <person name="Zhang X."/>
            <person name="He S."/>
        </authorList>
    </citation>
    <scope>NUCLEOTIDE SEQUENCE [LARGE SCALE GENOMIC DNA]</scope>
    <source>
        <strain evidence="1 2">DXFW5</strain>
    </source>
</reference>
<evidence type="ECO:0000313" key="2">
    <source>
        <dbReference type="Proteomes" id="UP001516620"/>
    </source>
</evidence>
<dbReference type="Pfam" id="PF11578">
    <property type="entry name" value="DUF3237"/>
    <property type="match status" value="1"/>
</dbReference>
<organism evidence="1 2">
    <name type="scientific">Paenibacillus rhizolycopersici</name>
    <dbReference type="NCBI Taxonomy" id="2780073"/>
    <lineage>
        <taxon>Bacteria</taxon>
        <taxon>Bacillati</taxon>
        <taxon>Bacillota</taxon>
        <taxon>Bacilli</taxon>
        <taxon>Bacillales</taxon>
        <taxon>Paenibacillaceae</taxon>
        <taxon>Paenibacillus</taxon>
    </lineage>
</organism>
<dbReference type="RefSeq" id="WP_193417546.1">
    <property type="nucleotide sequence ID" value="NZ_JADCNN020000010.1"/>
</dbReference>
<protein>
    <submittedName>
        <fullName evidence="1">DUF3237 family protein</fullName>
    </submittedName>
</protein>
<dbReference type="Proteomes" id="UP001516620">
    <property type="component" value="Unassembled WGS sequence"/>
</dbReference>
<gene>
    <name evidence="1" type="ORF">IM700_012905</name>
</gene>